<organism evidence="1 2">
    <name type="scientific">Volucribacter amazonae</name>
    <dbReference type="NCBI Taxonomy" id="256731"/>
    <lineage>
        <taxon>Bacteria</taxon>
        <taxon>Pseudomonadati</taxon>
        <taxon>Pseudomonadota</taxon>
        <taxon>Gammaproteobacteria</taxon>
        <taxon>Pasteurellales</taxon>
        <taxon>Pasteurellaceae</taxon>
        <taxon>Volucribacter</taxon>
    </lineage>
</organism>
<keyword evidence="2" id="KW-1185">Reference proteome</keyword>
<sequence length="111" mass="12942">MKITQFFNTYFGNKIKIILFLLLVLLCYKCNFSTNVYLVSLGETIAYPSIDAVLERDKNSEITYLNKGEYVKVNKLVDVKTYFIYQVDINGSKKYIISGDYVVINKDKLWL</sequence>
<dbReference type="AlphaFoldDB" id="A0A9X4PB51"/>
<dbReference type="EMBL" id="LWID01000001">
    <property type="protein sequence ID" value="MDG6894316.1"/>
    <property type="molecule type" value="Genomic_DNA"/>
</dbReference>
<accession>A0A9X4PB51</accession>
<name>A0A9X4PB51_9PAST</name>
<protein>
    <submittedName>
        <fullName evidence="1">Uncharacterized protein</fullName>
    </submittedName>
</protein>
<proteinExistence type="predicted"/>
<evidence type="ECO:0000313" key="1">
    <source>
        <dbReference type="EMBL" id="MDG6894316.1"/>
    </source>
</evidence>
<reference evidence="1" key="1">
    <citation type="submission" date="2016-03" db="EMBL/GenBank/DDBJ databases">
        <title>Co-evolution between Pasteurellaceae and their hosts.</title>
        <authorList>
            <person name="Hansen M.J."/>
            <person name="Bojesen A.M."/>
            <person name="Planet P."/>
        </authorList>
    </citation>
    <scope>NUCLEOTIDE SEQUENCE</scope>
    <source>
        <strain evidence="1">146/S8/89</strain>
    </source>
</reference>
<comment type="caution">
    <text evidence="1">The sequence shown here is derived from an EMBL/GenBank/DDBJ whole genome shotgun (WGS) entry which is preliminary data.</text>
</comment>
<evidence type="ECO:0000313" key="2">
    <source>
        <dbReference type="Proteomes" id="UP001155500"/>
    </source>
</evidence>
<gene>
    <name evidence="1" type="ORF">A6A20_01405</name>
</gene>
<dbReference type="RefSeq" id="WP_279571802.1">
    <property type="nucleotide sequence ID" value="NZ_LWID01000001.1"/>
</dbReference>
<dbReference type="Proteomes" id="UP001155500">
    <property type="component" value="Unassembled WGS sequence"/>
</dbReference>